<dbReference type="EMBL" id="WUAV01000002">
    <property type="protein sequence ID" value="KAF1766159.1"/>
    <property type="molecule type" value="Genomic_DNA"/>
</dbReference>
<comment type="caution">
    <text evidence="1">The sequence shown here is derived from an EMBL/GenBank/DDBJ whole genome shotgun (WGS) entry which is preliminary data.</text>
</comment>
<evidence type="ECO:0000313" key="1">
    <source>
        <dbReference type="EMBL" id="KAF1766159.1"/>
    </source>
</evidence>
<name>A0A6A5HFZ4_CAERE</name>
<evidence type="ECO:0000313" key="2">
    <source>
        <dbReference type="Proteomes" id="UP000483820"/>
    </source>
</evidence>
<protein>
    <submittedName>
        <fullName evidence="1">Uncharacterized protein</fullName>
    </submittedName>
</protein>
<dbReference type="Proteomes" id="UP000483820">
    <property type="component" value="Chromosome II"/>
</dbReference>
<gene>
    <name evidence="1" type="ORF">GCK72_006115</name>
</gene>
<proteinExistence type="predicted"/>
<accession>A0A6A5HFZ4</accession>
<sequence>MNVLNEKKQTSSGYEKPFQFHENCTILPDGKGQFVLEELSGVSWGLSKKSTELGDLLSVDSSQEFQFNLEIIFFSLKTETVSNSRIKLVLGGSELKIKLILLGIQSFLLVQNGGITGLICVKFSLSLRNSSSPSESFPISNLNLSDVISKGSTKRIQFNDEFLVTILQLTDTADVCLKARVQLLHFLLLTLSSGDEFFSCMAG</sequence>
<organism evidence="1 2">
    <name type="scientific">Caenorhabditis remanei</name>
    <name type="common">Caenorhabditis vulgaris</name>
    <dbReference type="NCBI Taxonomy" id="31234"/>
    <lineage>
        <taxon>Eukaryota</taxon>
        <taxon>Metazoa</taxon>
        <taxon>Ecdysozoa</taxon>
        <taxon>Nematoda</taxon>
        <taxon>Chromadorea</taxon>
        <taxon>Rhabditida</taxon>
        <taxon>Rhabditina</taxon>
        <taxon>Rhabditomorpha</taxon>
        <taxon>Rhabditoidea</taxon>
        <taxon>Rhabditidae</taxon>
        <taxon>Peloderinae</taxon>
        <taxon>Caenorhabditis</taxon>
    </lineage>
</organism>
<dbReference type="CTD" id="78774158"/>
<dbReference type="KEGG" id="crq:GCK72_006115"/>
<reference evidence="1 2" key="1">
    <citation type="submission" date="2019-12" db="EMBL/GenBank/DDBJ databases">
        <title>Chromosome-level assembly of the Caenorhabditis remanei genome.</title>
        <authorList>
            <person name="Teterina A.A."/>
            <person name="Willis J.H."/>
            <person name="Phillips P.C."/>
        </authorList>
    </citation>
    <scope>NUCLEOTIDE SEQUENCE [LARGE SCALE GENOMIC DNA]</scope>
    <source>
        <strain evidence="1 2">PX506</strain>
        <tissue evidence="1">Whole organism</tissue>
    </source>
</reference>
<dbReference type="AlphaFoldDB" id="A0A6A5HFZ4"/>
<dbReference type="GeneID" id="78774158"/>
<dbReference type="RefSeq" id="XP_053589676.1">
    <property type="nucleotide sequence ID" value="XM_053725482.1"/>
</dbReference>